<feature type="region of interest" description="Disordered" evidence="1">
    <location>
        <begin position="1"/>
        <end position="89"/>
    </location>
</feature>
<sequence>MQSKIDLSDNFMNPNHECDIAPTAGVPLGGAHPQFQPHGRSHRADATGGQPQHHRAGITAGPATGEPHHARGGADRGGAQPGRAAAARA</sequence>
<reference evidence="2" key="1">
    <citation type="submission" date="2019-08" db="EMBL/GenBank/DDBJ databases">
        <authorList>
            <person name="Kucharzyk K."/>
            <person name="Murdoch R.W."/>
            <person name="Higgins S."/>
            <person name="Loffler F."/>
        </authorList>
    </citation>
    <scope>NUCLEOTIDE SEQUENCE</scope>
</reference>
<feature type="compositionally biased region" description="Polar residues" evidence="1">
    <location>
        <begin position="1"/>
        <end position="13"/>
    </location>
</feature>
<proteinExistence type="predicted"/>
<evidence type="ECO:0000256" key="1">
    <source>
        <dbReference type="SAM" id="MobiDB-lite"/>
    </source>
</evidence>
<protein>
    <submittedName>
        <fullName evidence="2">Uncharacterized protein</fullName>
    </submittedName>
</protein>
<accession>A0A645BNS7</accession>
<dbReference type="AlphaFoldDB" id="A0A645BNS7"/>
<gene>
    <name evidence="2" type="ORF">SDC9_111784</name>
</gene>
<organism evidence="2">
    <name type="scientific">bioreactor metagenome</name>
    <dbReference type="NCBI Taxonomy" id="1076179"/>
    <lineage>
        <taxon>unclassified sequences</taxon>
        <taxon>metagenomes</taxon>
        <taxon>ecological metagenomes</taxon>
    </lineage>
</organism>
<evidence type="ECO:0000313" key="2">
    <source>
        <dbReference type="EMBL" id="MPM64893.1"/>
    </source>
</evidence>
<name>A0A645BNS7_9ZZZZ</name>
<dbReference type="EMBL" id="VSSQ01020211">
    <property type="protein sequence ID" value="MPM64893.1"/>
    <property type="molecule type" value="Genomic_DNA"/>
</dbReference>
<comment type="caution">
    <text evidence="2">The sequence shown here is derived from an EMBL/GenBank/DDBJ whole genome shotgun (WGS) entry which is preliminary data.</text>
</comment>